<keyword evidence="2" id="KW-0808">Transferase</keyword>
<dbReference type="AlphaFoldDB" id="A0A1B2DN79"/>
<proteinExistence type="predicted"/>
<dbReference type="Gene3D" id="3.40.630.30">
    <property type="match status" value="1"/>
</dbReference>
<dbReference type="RefSeq" id="WP_099520209.1">
    <property type="nucleotide sequence ID" value="NZ_CP016808.1"/>
</dbReference>
<dbReference type="PROSITE" id="PS51186">
    <property type="entry name" value="GNAT"/>
    <property type="match status" value="1"/>
</dbReference>
<sequence>MLYHRIASIDDPYFAELHKLLQTIFPPEEVLAYELWREPLEDAGIHVYVAVEDGKVVGSTEYRYYPELRVAMTDFTIIGQAGKGIGRFLLRAREKDLARLAEQSGTESIGMFAEIYNPYETEEQHAFGGVTPMNPFVRREVLSHIGYNRLDFPYVHPSWDHEGQAVTGLQLSFLPADENMAFLPASLIVTFLEGYYEALPNKPQAWLDMINQLRQQEQVALLPL</sequence>
<dbReference type="SUPFAM" id="SSF55729">
    <property type="entry name" value="Acyl-CoA N-acyltransferases (Nat)"/>
    <property type="match status" value="1"/>
</dbReference>
<dbReference type="InterPro" id="IPR016181">
    <property type="entry name" value="Acyl_CoA_acyltransferase"/>
</dbReference>
<dbReference type="Pfam" id="PF00583">
    <property type="entry name" value="Acetyltransf_1"/>
    <property type="match status" value="1"/>
</dbReference>
<reference evidence="2" key="1">
    <citation type="submission" date="2016-08" db="EMBL/GenBank/DDBJ databases">
        <title>Complete Genome Seqeunce of Paenibacillus sp. BIHB 4019 from tea rhizoplane.</title>
        <authorList>
            <person name="Thakur R."/>
            <person name="Swarnkar M.K."/>
            <person name="Gulati A."/>
        </authorList>
    </citation>
    <scope>NUCLEOTIDE SEQUENCE [LARGE SCALE GENOMIC DNA]</scope>
    <source>
        <strain evidence="2">BIHB4019</strain>
    </source>
</reference>
<evidence type="ECO:0000259" key="1">
    <source>
        <dbReference type="PROSITE" id="PS51186"/>
    </source>
</evidence>
<dbReference type="EMBL" id="CP016808">
    <property type="protein sequence ID" value="ANY69169.1"/>
    <property type="molecule type" value="Genomic_DNA"/>
</dbReference>
<gene>
    <name evidence="2" type="ORF">BBD42_23800</name>
</gene>
<dbReference type="InterPro" id="IPR000182">
    <property type="entry name" value="GNAT_dom"/>
</dbReference>
<dbReference type="GO" id="GO:0016747">
    <property type="term" value="F:acyltransferase activity, transferring groups other than amino-acyl groups"/>
    <property type="evidence" value="ECO:0007669"/>
    <property type="project" value="InterPro"/>
</dbReference>
<organism evidence="2">
    <name type="scientific">Paenibacillus sp. BIHB 4019</name>
    <dbReference type="NCBI Taxonomy" id="1870819"/>
    <lineage>
        <taxon>Bacteria</taxon>
        <taxon>Bacillati</taxon>
        <taxon>Bacillota</taxon>
        <taxon>Bacilli</taxon>
        <taxon>Bacillales</taxon>
        <taxon>Paenibacillaceae</taxon>
        <taxon>Paenibacillus</taxon>
    </lineage>
</organism>
<name>A0A1B2DN79_9BACL</name>
<protein>
    <submittedName>
        <fullName evidence="2">GNAT family acetyltransferase</fullName>
    </submittedName>
</protein>
<accession>A0A1B2DN79</accession>
<feature type="domain" description="N-acetyltransferase" evidence="1">
    <location>
        <begin position="4"/>
        <end position="176"/>
    </location>
</feature>
<evidence type="ECO:0000313" key="2">
    <source>
        <dbReference type="EMBL" id="ANY69169.1"/>
    </source>
</evidence>